<sequence>MKLTSQIEQLQKELDKSNVKLNEYNNEVKRWKAEANKSPSVMQRQLAERLRTDLLEKDKQIRALSKALGELRHDLVAQAEQAVLATNLMQPIQCAPPFQEVNEGKTIDETVVSPVSANPIESAILPQSAKTNHEMKISKGD</sequence>
<evidence type="ECO:0000313" key="2">
    <source>
        <dbReference type="EMBL" id="KAH9590401.1"/>
    </source>
</evidence>
<reference evidence="2" key="4">
    <citation type="journal article" date="2022" name="PLoS Pathog.">
        <title>Chromosome-level genome of Schistosoma haematobium underpins genome-wide explorations of molecular variation.</title>
        <authorList>
            <person name="Stroehlein A.J."/>
            <person name="Korhonen P.K."/>
            <person name="Lee V.V."/>
            <person name="Ralph S.A."/>
            <person name="Mentink-Kane M."/>
            <person name="You H."/>
            <person name="McManus D.P."/>
            <person name="Tchuente L.T."/>
            <person name="Stothard J.R."/>
            <person name="Kaur P."/>
            <person name="Dudchenko O."/>
            <person name="Aiden E.L."/>
            <person name="Yang B."/>
            <person name="Yang H."/>
            <person name="Emery A.M."/>
            <person name="Webster B.L."/>
            <person name="Brindley P.J."/>
            <person name="Rollinson D."/>
            <person name="Chang B.C.H."/>
            <person name="Gasser R.B."/>
            <person name="Young N.D."/>
        </authorList>
    </citation>
    <scope>NUCLEOTIDE SEQUENCE</scope>
</reference>
<comment type="caution">
    <text evidence="2">The sequence shown here is derived from an EMBL/GenBank/DDBJ whole genome shotgun (WGS) entry which is preliminary data.</text>
</comment>
<reference evidence="2" key="2">
    <citation type="journal article" date="2019" name="Gigascience">
        <title>High-quality Schistosoma haematobium genome achieved by single-molecule and long-range sequencing.</title>
        <authorList>
            <person name="Stroehlein A.J."/>
            <person name="Korhonen P.K."/>
            <person name="Chong T.M."/>
            <person name="Lim Y.L."/>
            <person name="Chan K.G."/>
            <person name="Webster B."/>
            <person name="Rollinson D."/>
            <person name="Brindley P.J."/>
            <person name="Gasser R.B."/>
            <person name="Young N.D."/>
        </authorList>
    </citation>
    <scope>NUCLEOTIDE SEQUENCE</scope>
</reference>
<gene>
    <name evidence="2" type="ORF">MS3_00003100</name>
</gene>
<keyword evidence="1" id="KW-0175">Coiled coil</keyword>
<reference evidence="2" key="1">
    <citation type="journal article" date="2012" name="Nat. Genet.">
        <title>Whole-genome sequence of Schistosoma haematobium.</title>
        <authorList>
            <person name="Young N.D."/>
            <person name="Jex A.R."/>
            <person name="Li B."/>
            <person name="Liu S."/>
            <person name="Yang L."/>
            <person name="Xiong Z."/>
            <person name="Li Y."/>
            <person name="Cantacessi C."/>
            <person name="Hall R.S."/>
            <person name="Xu X."/>
            <person name="Chen F."/>
            <person name="Wu X."/>
            <person name="Zerlotini A."/>
            <person name="Oliveira G."/>
            <person name="Hofmann A."/>
            <person name="Zhang G."/>
            <person name="Fang X."/>
            <person name="Kang Y."/>
            <person name="Campbell B.E."/>
            <person name="Loukas A."/>
            <person name="Ranganathan S."/>
            <person name="Rollinson D."/>
            <person name="Rinaldi G."/>
            <person name="Brindley P.J."/>
            <person name="Yang H."/>
            <person name="Wang J."/>
            <person name="Wang J."/>
            <person name="Gasser R.B."/>
        </authorList>
    </citation>
    <scope>NUCLEOTIDE SEQUENCE</scope>
</reference>
<dbReference type="GeneID" id="24588048"/>
<dbReference type="AlphaFoldDB" id="A0A922LNM0"/>
<protein>
    <submittedName>
        <fullName evidence="2">Uncharacterized protein</fullName>
    </submittedName>
</protein>
<keyword evidence="3" id="KW-1185">Reference proteome</keyword>
<organism evidence="2 3">
    <name type="scientific">Schistosoma haematobium</name>
    <name type="common">Blood fluke</name>
    <dbReference type="NCBI Taxonomy" id="6185"/>
    <lineage>
        <taxon>Eukaryota</taxon>
        <taxon>Metazoa</taxon>
        <taxon>Spiralia</taxon>
        <taxon>Lophotrochozoa</taxon>
        <taxon>Platyhelminthes</taxon>
        <taxon>Trematoda</taxon>
        <taxon>Digenea</taxon>
        <taxon>Strigeidida</taxon>
        <taxon>Schistosomatoidea</taxon>
        <taxon>Schistosomatidae</taxon>
        <taxon>Schistosoma</taxon>
    </lineage>
</organism>
<dbReference type="RefSeq" id="XP_051070820.1">
    <property type="nucleotide sequence ID" value="XM_051210800.1"/>
</dbReference>
<evidence type="ECO:0000256" key="1">
    <source>
        <dbReference type="SAM" id="Coils"/>
    </source>
</evidence>
<dbReference type="CTD" id="24588048"/>
<reference evidence="2" key="3">
    <citation type="submission" date="2021-06" db="EMBL/GenBank/DDBJ databases">
        <title>Chromosome-level genome assembly for S. haematobium.</title>
        <authorList>
            <person name="Stroehlein A.J."/>
        </authorList>
    </citation>
    <scope>NUCLEOTIDE SEQUENCE</scope>
</reference>
<evidence type="ECO:0000313" key="3">
    <source>
        <dbReference type="Proteomes" id="UP000471633"/>
    </source>
</evidence>
<accession>A0A922LNM0</accession>
<feature type="coiled-coil region" evidence="1">
    <location>
        <begin position="7"/>
        <end position="67"/>
    </location>
</feature>
<name>A0A922LNM0_SCHHA</name>
<proteinExistence type="predicted"/>
<dbReference type="Proteomes" id="UP000471633">
    <property type="component" value="Unassembled WGS sequence"/>
</dbReference>
<dbReference type="EMBL" id="AMPZ03000002">
    <property type="protein sequence ID" value="KAH9590401.1"/>
    <property type="molecule type" value="Genomic_DNA"/>
</dbReference>